<dbReference type="EMBL" id="AOUO01000225">
    <property type="protein sequence ID" value="EOD67290.1"/>
    <property type="molecule type" value="Genomic_DNA"/>
</dbReference>
<protein>
    <recommendedName>
        <fullName evidence="4">DUF3800 domain-containing protein</fullName>
    </recommendedName>
</protein>
<accession>R1HUP0</accession>
<evidence type="ECO:0000256" key="1">
    <source>
        <dbReference type="SAM" id="MobiDB-lite"/>
    </source>
</evidence>
<dbReference type="Proteomes" id="UP000014139">
    <property type="component" value="Unassembled WGS sequence"/>
</dbReference>
<name>R1HUP0_9PSEU</name>
<comment type="caution">
    <text evidence="2">The sequence shown here is derived from an EMBL/GenBank/DDBJ whole genome shotgun (WGS) entry which is preliminary data.</text>
</comment>
<organism evidence="2 3">
    <name type="scientific">Amycolatopsis vancoresmycina DSM 44592</name>
    <dbReference type="NCBI Taxonomy" id="1292037"/>
    <lineage>
        <taxon>Bacteria</taxon>
        <taxon>Bacillati</taxon>
        <taxon>Actinomycetota</taxon>
        <taxon>Actinomycetes</taxon>
        <taxon>Pseudonocardiales</taxon>
        <taxon>Pseudonocardiaceae</taxon>
        <taxon>Amycolatopsis</taxon>
    </lineage>
</organism>
<evidence type="ECO:0000313" key="2">
    <source>
        <dbReference type="EMBL" id="EOD67290.1"/>
    </source>
</evidence>
<dbReference type="RefSeq" id="WP_003082994.1">
    <property type="nucleotide sequence ID" value="NZ_AOUO01000225.1"/>
</dbReference>
<dbReference type="AlphaFoldDB" id="R1HUP0"/>
<evidence type="ECO:0000313" key="3">
    <source>
        <dbReference type="Proteomes" id="UP000014139"/>
    </source>
</evidence>
<proteinExistence type="predicted"/>
<keyword evidence="3" id="KW-1185">Reference proteome</keyword>
<sequence length="169" mass="19082">MTVHAFVDESARGGSYLLCATIVAPAQLTTTRRTLTSLLLRGARELHFKKEKEPRRRMLIDRMAEMPITTRLYRGACLPKTEEATRQRCLMLLAEHLLGLQAHRLVLDSRDHRDGHDRQTLQRALGFRPSKPSSPTSTSTRPQNPFCGFPTRWHGVSEQVATGDDVPIP</sequence>
<feature type="compositionally biased region" description="Low complexity" evidence="1">
    <location>
        <begin position="129"/>
        <end position="140"/>
    </location>
</feature>
<dbReference type="PATRIC" id="fig|1292037.4.peg.3263"/>
<gene>
    <name evidence="2" type="ORF">H480_17090</name>
</gene>
<feature type="region of interest" description="Disordered" evidence="1">
    <location>
        <begin position="125"/>
        <end position="152"/>
    </location>
</feature>
<reference evidence="2 3" key="1">
    <citation type="submission" date="2013-02" db="EMBL/GenBank/DDBJ databases">
        <title>Draft genome sequence of Amycolatopsis vancoresmycina strain DSM 44592T.</title>
        <authorList>
            <person name="Kumar S."/>
            <person name="Kaur N."/>
            <person name="Kaur C."/>
            <person name="Raghava G.P.S."/>
            <person name="Mayilraj S."/>
        </authorList>
    </citation>
    <scope>NUCLEOTIDE SEQUENCE [LARGE SCALE GENOMIC DNA]</scope>
    <source>
        <strain evidence="2 3">DSM 44592</strain>
    </source>
</reference>
<evidence type="ECO:0008006" key="4">
    <source>
        <dbReference type="Google" id="ProtNLM"/>
    </source>
</evidence>